<dbReference type="InterPro" id="IPR003695">
    <property type="entry name" value="Ppx_GppA_N"/>
</dbReference>
<dbReference type="EC" id="3.6.1.40" evidence="3"/>
<dbReference type="InterPro" id="IPR043129">
    <property type="entry name" value="ATPase_NBD"/>
</dbReference>
<keyword evidence="4" id="KW-1185">Reference proteome</keyword>
<evidence type="ECO:0000313" key="4">
    <source>
        <dbReference type="Proteomes" id="UP000520767"/>
    </source>
</evidence>
<sequence>MSHKVRLRLDRALDETNRISPDGIDNISAAVAEVQERLQEVRVPAFMAFATSSVRDAVNSSQVVNKVAKRTGLELRLLSGEREARMSYTACRSWFGTTDALAVLDIGGGTIELAAGDARKPAFARSLPLGARTLTRSGLSLRQLRATLPRRIVDALPSAALAELADGRAVGCSKVFQQLAVLTGSPARLRAADLAEWIPRLAEMTPRERARLPGISRHRARQSLAGAVMAEALMHATGHKTIEISPWSTKEGLLLDLLREQRT</sequence>
<dbReference type="InterPro" id="IPR050273">
    <property type="entry name" value="GppA/Ppx_hydrolase"/>
</dbReference>
<feature type="domain" description="Ppx/GppA phosphatase N-terminal" evidence="2">
    <location>
        <begin position="3"/>
        <end position="259"/>
    </location>
</feature>
<dbReference type="Proteomes" id="UP000520767">
    <property type="component" value="Unassembled WGS sequence"/>
</dbReference>
<dbReference type="EC" id="3.6.1.11" evidence="3"/>
<evidence type="ECO:0000256" key="1">
    <source>
        <dbReference type="ARBA" id="ARBA00007125"/>
    </source>
</evidence>
<dbReference type="GO" id="GO:0004309">
    <property type="term" value="F:exopolyphosphatase activity"/>
    <property type="evidence" value="ECO:0007669"/>
    <property type="project" value="UniProtKB-EC"/>
</dbReference>
<dbReference type="AlphaFoldDB" id="A0A7W7Q9R6"/>
<comment type="caution">
    <text evidence="3">The sequence shown here is derived from an EMBL/GenBank/DDBJ whole genome shotgun (WGS) entry which is preliminary data.</text>
</comment>
<evidence type="ECO:0000259" key="2">
    <source>
        <dbReference type="Pfam" id="PF02541"/>
    </source>
</evidence>
<dbReference type="SUPFAM" id="SSF53067">
    <property type="entry name" value="Actin-like ATPase domain"/>
    <property type="match status" value="2"/>
</dbReference>
<dbReference type="RefSeq" id="WP_311771329.1">
    <property type="nucleotide sequence ID" value="NZ_JACHJQ010000006.1"/>
</dbReference>
<organism evidence="3 4">
    <name type="scientific">Actinophytocola algeriensis</name>
    <dbReference type="NCBI Taxonomy" id="1768010"/>
    <lineage>
        <taxon>Bacteria</taxon>
        <taxon>Bacillati</taxon>
        <taxon>Actinomycetota</taxon>
        <taxon>Actinomycetes</taxon>
        <taxon>Pseudonocardiales</taxon>
        <taxon>Pseudonocardiaceae</taxon>
    </lineage>
</organism>
<keyword evidence="3" id="KW-0378">Hydrolase</keyword>
<dbReference type="Gene3D" id="3.30.420.150">
    <property type="entry name" value="Exopolyphosphatase. Domain 2"/>
    <property type="match status" value="1"/>
</dbReference>
<comment type="similarity">
    <text evidence="1">Belongs to the GppA/Ppx family.</text>
</comment>
<proteinExistence type="inferred from homology"/>
<dbReference type="Gene3D" id="3.30.420.40">
    <property type="match status" value="1"/>
</dbReference>
<name>A0A7W7Q9R6_9PSEU</name>
<gene>
    <name evidence="3" type="ORF">FHR82_005909</name>
</gene>
<dbReference type="PANTHER" id="PTHR30005">
    <property type="entry name" value="EXOPOLYPHOSPHATASE"/>
    <property type="match status" value="1"/>
</dbReference>
<protein>
    <submittedName>
        <fullName evidence="3">Exopolyphosphatase/guanosine-5'-triphosphate, 3'-diphosphate pyrophosphatase</fullName>
        <ecNumber evidence="3">3.6.1.11</ecNumber>
        <ecNumber evidence="3">3.6.1.40</ecNumber>
    </submittedName>
</protein>
<accession>A0A7W7Q9R6</accession>
<dbReference type="PANTHER" id="PTHR30005:SF0">
    <property type="entry name" value="RETROGRADE REGULATION PROTEIN 2"/>
    <property type="match status" value="1"/>
</dbReference>
<evidence type="ECO:0000313" key="3">
    <source>
        <dbReference type="EMBL" id="MBB4909651.1"/>
    </source>
</evidence>
<reference evidence="3 4" key="1">
    <citation type="submission" date="2020-08" db="EMBL/GenBank/DDBJ databases">
        <title>Genomic Encyclopedia of Type Strains, Phase III (KMG-III): the genomes of soil and plant-associated and newly described type strains.</title>
        <authorList>
            <person name="Whitman W."/>
        </authorList>
    </citation>
    <scope>NUCLEOTIDE SEQUENCE [LARGE SCALE GENOMIC DNA]</scope>
    <source>
        <strain evidence="3 4">CECT 8960</strain>
    </source>
</reference>
<dbReference type="Pfam" id="PF02541">
    <property type="entry name" value="Ppx-GppA"/>
    <property type="match status" value="1"/>
</dbReference>
<dbReference type="GO" id="GO:0008894">
    <property type="term" value="F:guanosine-5'-triphosphate,3'-diphosphate diphosphatase activity"/>
    <property type="evidence" value="ECO:0007669"/>
    <property type="project" value="UniProtKB-EC"/>
</dbReference>
<dbReference type="EMBL" id="JACHJQ010000006">
    <property type="protein sequence ID" value="MBB4909651.1"/>
    <property type="molecule type" value="Genomic_DNA"/>
</dbReference>